<feature type="region of interest" description="Disordered" evidence="1">
    <location>
        <begin position="1"/>
        <end position="66"/>
    </location>
</feature>
<dbReference type="AlphaFoldDB" id="A0AAV5GHS7"/>
<evidence type="ECO:0000256" key="1">
    <source>
        <dbReference type="SAM" id="MobiDB-lite"/>
    </source>
</evidence>
<gene>
    <name evidence="2" type="ORF">Rhopal_002345-T1</name>
</gene>
<organism evidence="2 3">
    <name type="scientific">Rhodotorula paludigena</name>
    <dbReference type="NCBI Taxonomy" id="86838"/>
    <lineage>
        <taxon>Eukaryota</taxon>
        <taxon>Fungi</taxon>
        <taxon>Dikarya</taxon>
        <taxon>Basidiomycota</taxon>
        <taxon>Pucciniomycotina</taxon>
        <taxon>Microbotryomycetes</taxon>
        <taxon>Sporidiobolales</taxon>
        <taxon>Sporidiobolaceae</taxon>
        <taxon>Rhodotorula</taxon>
    </lineage>
</organism>
<protein>
    <recommendedName>
        <fullName evidence="4">C2H2-type domain-containing protein</fullName>
    </recommendedName>
</protein>
<reference evidence="2 3" key="1">
    <citation type="submission" date="2021-12" db="EMBL/GenBank/DDBJ databases">
        <title>High titer production of polyol ester of fatty acids by Rhodotorula paludigena BS15 towards product separation-free biomass refinery.</title>
        <authorList>
            <person name="Mano J."/>
            <person name="Ono H."/>
            <person name="Tanaka T."/>
            <person name="Naito K."/>
            <person name="Sushida H."/>
            <person name="Ike M."/>
            <person name="Tokuyasu K."/>
            <person name="Kitaoka M."/>
        </authorList>
    </citation>
    <scope>NUCLEOTIDE SEQUENCE [LARGE SCALE GENOMIC DNA]</scope>
    <source>
        <strain evidence="2 3">BS15</strain>
    </source>
</reference>
<evidence type="ECO:0000313" key="2">
    <source>
        <dbReference type="EMBL" id="GJN89365.1"/>
    </source>
</evidence>
<keyword evidence="3" id="KW-1185">Reference proteome</keyword>
<feature type="compositionally biased region" description="Polar residues" evidence="1">
    <location>
        <begin position="1"/>
        <end position="16"/>
    </location>
</feature>
<accession>A0AAV5GHS7</accession>
<evidence type="ECO:0008006" key="4">
    <source>
        <dbReference type="Google" id="ProtNLM"/>
    </source>
</evidence>
<proteinExistence type="predicted"/>
<dbReference type="Proteomes" id="UP001342314">
    <property type="component" value="Unassembled WGS sequence"/>
</dbReference>
<dbReference type="EMBL" id="BQKY01000004">
    <property type="protein sequence ID" value="GJN89365.1"/>
    <property type="molecule type" value="Genomic_DNA"/>
</dbReference>
<sequence length="566" mass="63369">MAPSLRASTSQSTSMSKAKADAPPSTADKGKGKAADEIEDDDEDSDAPRPPKKRKSGKKGAKGKAAARGNDLFSSLPFDLLYQASNSAACKSVGMPDLEADLAEPMYAFLVQGKACQICGTTKRKTEVDHYVRVRACKAHLSEKWNAQGNSRADGKLHYWEPDVLALSQRLHSLDGGGNDKQATTSQTSVLSQFYDKRSKLRVDVAKDAKTIFAFELRRVDENLEEDKVKTRMRRKAIFAKLAELGYDERDYRNLHMFLSPAQPAFTSPKELTEREWSRIRPKILTEVDRKKAARLLHEEQDRRWLRRAALRPLYDQLFMAASPVQQRAFPSFEAFTTFDDVKALWQPAEAVVDPKTWPALKLELAVEIEAIRQQDKLSYFDMIGQQLLDRGVQLNRPIKRAIEKEPNAFVDGPNGRVLAPLHAKLPDEQVDAVLALALSLLECNACLLKLPYSDLAEHFRLVHPYSRPSSRLAPENFFRAVDGMLYNAKYDADTTTSDEMLQLGAVFTVHFSDGTKAVGKSWRQVTRGTIAVPQAQSLASPRLYKAKDVTWLSIDQDLVNASAEK</sequence>
<feature type="compositionally biased region" description="Basic residues" evidence="1">
    <location>
        <begin position="50"/>
        <end position="62"/>
    </location>
</feature>
<comment type="caution">
    <text evidence="2">The sequence shown here is derived from an EMBL/GenBank/DDBJ whole genome shotgun (WGS) entry which is preliminary data.</text>
</comment>
<name>A0AAV5GHS7_9BASI</name>
<evidence type="ECO:0000313" key="3">
    <source>
        <dbReference type="Proteomes" id="UP001342314"/>
    </source>
</evidence>